<name>A0A0G4GTA4_9ALVE</name>
<proteinExistence type="predicted"/>
<evidence type="ECO:0000256" key="1">
    <source>
        <dbReference type="SAM" id="MobiDB-lite"/>
    </source>
</evidence>
<feature type="compositionally biased region" description="Basic and acidic residues" evidence="1">
    <location>
        <begin position="29"/>
        <end position="39"/>
    </location>
</feature>
<feature type="compositionally biased region" description="Basic and acidic residues" evidence="1">
    <location>
        <begin position="178"/>
        <end position="202"/>
    </location>
</feature>
<dbReference type="AlphaFoldDB" id="A0A0G4GTA4"/>
<feature type="compositionally biased region" description="Basic and acidic residues" evidence="1">
    <location>
        <begin position="146"/>
        <end position="166"/>
    </location>
</feature>
<evidence type="ECO:0000313" key="2">
    <source>
        <dbReference type="EMBL" id="CEM33898.1"/>
    </source>
</evidence>
<feature type="compositionally biased region" description="Basic and acidic residues" evidence="1">
    <location>
        <begin position="357"/>
        <end position="379"/>
    </location>
</feature>
<protein>
    <submittedName>
        <fullName evidence="2">Uncharacterized protein</fullName>
    </submittedName>
</protein>
<accession>A0A0G4GTA4</accession>
<feature type="compositionally biased region" description="Basic residues" evidence="1">
    <location>
        <begin position="86"/>
        <end position="100"/>
    </location>
</feature>
<organism evidence="2">
    <name type="scientific">Chromera velia CCMP2878</name>
    <dbReference type="NCBI Taxonomy" id="1169474"/>
    <lineage>
        <taxon>Eukaryota</taxon>
        <taxon>Sar</taxon>
        <taxon>Alveolata</taxon>
        <taxon>Colpodellida</taxon>
        <taxon>Chromeraceae</taxon>
        <taxon>Chromera</taxon>
    </lineage>
</organism>
<feature type="compositionally biased region" description="Basic and acidic residues" evidence="1">
    <location>
        <begin position="119"/>
        <end position="134"/>
    </location>
</feature>
<dbReference type="VEuPathDB" id="CryptoDB:Cvel_23283"/>
<dbReference type="EMBL" id="CDMZ01001528">
    <property type="protein sequence ID" value="CEM33898.1"/>
    <property type="molecule type" value="Genomic_DNA"/>
</dbReference>
<reference evidence="2" key="1">
    <citation type="submission" date="2014-11" db="EMBL/GenBank/DDBJ databases">
        <authorList>
            <person name="Otto D Thomas"/>
            <person name="Naeem Raeece"/>
        </authorList>
    </citation>
    <scope>NUCLEOTIDE SEQUENCE</scope>
</reference>
<feature type="compositionally biased region" description="Low complexity" evidence="1">
    <location>
        <begin position="344"/>
        <end position="356"/>
    </location>
</feature>
<feature type="compositionally biased region" description="Basic residues" evidence="1">
    <location>
        <begin position="135"/>
        <end position="145"/>
    </location>
</feature>
<feature type="compositionally biased region" description="Basic residues" evidence="1">
    <location>
        <begin position="1"/>
        <end position="11"/>
    </location>
</feature>
<sequence length="396" mass="46004">MSSHAASRRKPAPVLLPEREEERAEEEYPDTRRGGEKQRQGTQNGQSERGRQRDRAPLLPPTGKHSRSVSSSSGSSSSSLAEERKRSRGRKREKERRHSKSVGSREQREMMQAFFRSLLEGHGDSEDSDSDSHSSSRRRHRKGRRGERERQGKRDYRYGREKEDRFPPSSSSASRQTRRGDDRDRGRGRDPDPKFFVTEEEKKRMREQRLAAWRAANPHLVQNPPPLHPVTRRLMASKDWETYLKASQEERYRLTQKYLAKEIAQYKGFFSWCEDEGHGFDEKNPMAPEYRAHVQEQREKAMRKQEREEEEKRQNEKQEQKQKQARAFLPRKASGPPSQTTHGASRPSSASASSSGWRERERQGEGEGQRDRSGCRDPITRGGRGGRNSRGQRRGR</sequence>
<gene>
    <name evidence="2" type="ORF">Cvel_23283</name>
</gene>
<feature type="region of interest" description="Disordered" evidence="1">
    <location>
        <begin position="1"/>
        <end position="202"/>
    </location>
</feature>
<feature type="region of interest" description="Disordered" evidence="1">
    <location>
        <begin position="274"/>
        <end position="396"/>
    </location>
</feature>
<feature type="compositionally biased region" description="Basic and acidic residues" evidence="1">
    <location>
        <begin position="275"/>
        <end position="322"/>
    </location>
</feature>
<feature type="compositionally biased region" description="Low complexity" evidence="1">
    <location>
        <begin position="68"/>
        <end position="79"/>
    </location>
</feature>